<dbReference type="EMBL" id="CM012437">
    <property type="protein sequence ID" value="RVE76300.1"/>
    <property type="molecule type" value="Genomic_DNA"/>
</dbReference>
<name>A0A437DN71_ORYJA</name>
<reference evidence="4 5" key="1">
    <citation type="submission" date="2018-11" db="EMBL/GenBank/DDBJ databases">
        <authorList>
            <person name="Lopez-Roques C."/>
            <person name="Donnadieu C."/>
            <person name="Bouchez O."/>
            <person name="Klopp C."/>
            <person name="Cabau C."/>
            <person name="Zahm M."/>
        </authorList>
    </citation>
    <scope>NUCLEOTIDE SEQUENCE [LARGE SCALE GENOMIC DNA]</scope>
    <source>
        <strain evidence="4">RS831</strain>
        <tissue evidence="4">Whole body</tissue>
    </source>
</reference>
<dbReference type="AlphaFoldDB" id="A0A437DN71"/>
<reference evidence="4 5" key="2">
    <citation type="submission" date="2019-01" db="EMBL/GenBank/DDBJ databases">
        <title>A chromosome length genome reference of the Java medaka (oryzias javanicus).</title>
        <authorList>
            <person name="Herpin A."/>
            <person name="Takehana Y."/>
            <person name="Naruse K."/>
            <person name="Ansai S."/>
            <person name="Kawaguchi M."/>
        </authorList>
    </citation>
    <scope>NUCLEOTIDE SEQUENCE [LARGE SCALE GENOMIC DNA]</scope>
    <source>
        <strain evidence="4">RS831</strain>
        <tissue evidence="4">Whole body</tissue>
    </source>
</reference>
<dbReference type="OrthoDB" id="21085at2759"/>
<evidence type="ECO:0000313" key="5">
    <source>
        <dbReference type="Proteomes" id="UP000283210"/>
    </source>
</evidence>
<dbReference type="SUPFAM" id="SSF55550">
    <property type="entry name" value="SH2 domain"/>
    <property type="match status" value="1"/>
</dbReference>
<feature type="region of interest" description="Disordered" evidence="2">
    <location>
        <begin position="350"/>
        <end position="397"/>
    </location>
</feature>
<dbReference type="InterPro" id="IPR036860">
    <property type="entry name" value="SH2_dom_sf"/>
</dbReference>
<feature type="region of interest" description="Disordered" evidence="2">
    <location>
        <begin position="1"/>
        <end position="40"/>
    </location>
</feature>
<dbReference type="InterPro" id="IPR000980">
    <property type="entry name" value="SH2"/>
</dbReference>
<accession>A0A437DN71</accession>
<feature type="domain" description="SH2" evidence="3">
    <location>
        <begin position="127"/>
        <end position="220"/>
    </location>
</feature>
<feature type="compositionally biased region" description="Pro residues" evidence="2">
    <location>
        <begin position="387"/>
        <end position="397"/>
    </location>
</feature>
<dbReference type="Proteomes" id="UP000283210">
    <property type="component" value="Chromosome 1"/>
</dbReference>
<evidence type="ECO:0000313" key="4">
    <source>
        <dbReference type="EMBL" id="RVE76300.1"/>
    </source>
</evidence>
<dbReference type="Gene3D" id="3.30.505.10">
    <property type="entry name" value="SH2 domain"/>
    <property type="match status" value="1"/>
</dbReference>
<dbReference type="PROSITE" id="PS50001">
    <property type="entry name" value="SH2"/>
    <property type="match status" value="1"/>
</dbReference>
<proteinExistence type="predicted"/>
<sequence>MERNAETSRYPASTDQTPDLRATESWTQEDHMASWTPPGNPACGLSNRSGSFFKLIDSFASEIGELKKEMVQTSVEKEPMKLPGLDRDVYLQVTHCGELVGERDSGYDSLRRRMSVLDRLTQTHSVWLLLSVSEEEADRILLKQPPGVFLVRKSAALQRKVLSVHLDEDQAETINHIPIRESQYTFSLEGSGISFADLFRLVAFYCISRDVLPFKLKLPEAIVSAKTQKELEEVAQLGAADRRGKSNSSLPLWIFKLSGFWDSALCGQRHSSPVPRRPLSRTLSLQRSSGNASVQEWQQRFIGGQSDSAPPTLQSRTPPPPFLLGNRLSSAPLCFVNPLFLQTHHDHRGCEDGPLLQPRPETAAEPKAVTSSQTGEQPVKPNSKSQTPPPRPRPPAL</sequence>
<dbReference type="SMART" id="SM00252">
    <property type="entry name" value="SH2"/>
    <property type="match status" value="1"/>
</dbReference>
<keyword evidence="1" id="KW-0727">SH2 domain</keyword>
<dbReference type="Pfam" id="PF00017">
    <property type="entry name" value="SH2"/>
    <property type="match status" value="1"/>
</dbReference>
<evidence type="ECO:0000259" key="3">
    <source>
        <dbReference type="PROSITE" id="PS50001"/>
    </source>
</evidence>
<organism evidence="4 5">
    <name type="scientific">Oryzias javanicus</name>
    <name type="common">Javanese ricefish</name>
    <name type="synonym">Aplocheilus javanicus</name>
    <dbReference type="NCBI Taxonomy" id="123683"/>
    <lineage>
        <taxon>Eukaryota</taxon>
        <taxon>Metazoa</taxon>
        <taxon>Chordata</taxon>
        <taxon>Craniata</taxon>
        <taxon>Vertebrata</taxon>
        <taxon>Euteleostomi</taxon>
        <taxon>Actinopterygii</taxon>
        <taxon>Neopterygii</taxon>
        <taxon>Teleostei</taxon>
        <taxon>Neoteleostei</taxon>
        <taxon>Acanthomorphata</taxon>
        <taxon>Ovalentaria</taxon>
        <taxon>Atherinomorphae</taxon>
        <taxon>Beloniformes</taxon>
        <taxon>Adrianichthyidae</taxon>
        <taxon>Oryziinae</taxon>
        <taxon>Oryzias</taxon>
    </lineage>
</organism>
<feature type="region of interest" description="Disordered" evidence="2">
    <location>
        <begin position="269"/>
        <end position="288"/>
    </location>
</feature>
<evidence type="ECO:0000256" key="2">
    <source>
        <dbReference type="SAM" id="MobiDB-lite"/>
    </source>
</evidence>
<evidence type="ECO:0000256" key="1">
    <source>
        <dbReference type="PROSITE-ProRule" id="PRU00191"/>
    </source>
</evidence>
<keyword evidence="5" id="KW-1185">Reference proteome</keyword>
<feature type="region of interest" description="Disordered" evidence="2">
    <location>
        <begin position="303"/>
        <end position="324"/>
    </location>
</feature>
<protein>
    <recommendedName>
        <fullName evidence="3">SH2 domain-containing protein</fullName>
    </recommendedName>
</protein>
<feature type="compositionally biased region" description="Polar residues" evidence="2">
    <location>
        <begin position="369"/>
        <end position="386"/>
    </location>
</feature>
<gene>
    <name evidence="4" type="ORF">OJAV_G00009080</name>
</gene>